<dbReference type="EMBL" id="VNFF01000028">
    <property type="protein sequence ID" value="TVU80218.1"/>
    <property type="molecule type" value="Genomic_DNA"/>
</dbReference>
<dbReference type="Proteomes" id="UP000317938">
    <property type="component" value="Unassembled WGS sequence"/>
</dbReference>
<protein>
    <submittedName>
        <fullName evidence="2">Uncharacterized protein</fullName>
    </submittedName>
</protein>
<organism evidence="2 3">
    <name type="scientific">Pseudoalteromonas neustonica</name>
    <dbReference type="NCBI Taxonomy" id="1840331"/>
    <lineage>
        <taxon>Bacteria</taxon>
        <taxon>Pseudomonadati</taxon>
        <taxon>Pseudomonadota</taxon>
        <taxon>Gammaproteobacteria</taxon>
        <taxon>Alteromonadales</taxon>
        <taxon>Pseudoalteromonadaceae</taxon>
        <taxon>Pseudoalteromonas</taxon>
    </lineage>
</organism>
<feature type="compositionally biased region" description="Polar residues" evidence="1">
    <location>
        <begin position="77"/>
        <end position="98"/>
    </location>
</feature>
<comment type="caution">
    <text evidence="2">The sequence shown here is derived from an EMBL/GenBank/DDBJ whole genome shotgun (WGS) entry which is preliminary data.</text>
</comment>
<reference evidence="2 3" key="1">
    <citation type="submission" date="2019-07" db="EMBL/GenBank/DDBJ databases">
        <title>Diversity of Bacteria from Kongsfjorden, Arctic.</title>
        <authorList>
            <person name="Yu Y."/>
        </authorList>
    </citation>
    <scope>NUCLEOTIDE SEQUENCE [LARGE SCALE GENOMIC DNA]</scope>
    <source>
        <strain evidence="2 3">SM1927</strain>
    </source>
</reference>
<accession>A0ABY3F853</accession>
<sequence length="125" mass="13818">MSYQDALADITRQQFEDYKNRFLPVQEQLFDLATNDTLLTEQMERNGQSIDRAFNQSKQSESMALGRYGLAPDNSKQDSNNTGLLKSLTTASVNNETRSSVDDLQNKILTGQGGAPKGLAEIGNK</sequence>
<evidence type="ECO:0000313" key="2">
    <source>
        <dbReference type="EMBL" id="TVU80218.1"/>
    </source>
</evidence>
<name>A0ABY3F853_9GAMM</name>
<feature type="region of interest" description="Disordered" evidence="1">
    <location>
        <begin position="69"/>
        <end position="125"/>
    </location>
</feature>
<evidence type="ECO:0000313" key="3">
    <source>
        <dbReference type="Proteomes" id="UP000317938"/>
    </source>
</evidence>
<proteinExistence type="predicted"/>
<gene>
    <name evidence="2" type="ORF">FQP85_20750</name>
</gene>
<keyword evidence="3" id="KW-1185">Reference proteome</keyword>
<evidence type="ECO:0000256" key="1">
    <source>
        <dbReference type="SAM" id="MobiDB-lite"/>
    </source>
</evidence>